<dbReference type="InterPro" id="IPR013099">
    <property type="entry name" value="K_chnl_dom"/>
</dbReference>
<dbReference type="InterPro" id="IPR027359">
    <property type="entry name" value="Volt_channel_dom_sf"/>
</dbReference>
<feature type="domain" description="Potassium channel" evidence="10">
    <location>
        <begin position="130"/>
        <end position="205"/>
    </location>
</feature>
<evidence type="ECO:0000256" key="3">
    <source>
        <dbReference type="ARBA" id="ARBA00022692"/>
    </source>
</evidence>
<keyword evidence="5" id="KW-0406">Ion transport</keyword>
<evidence type="ECO:0000256" key="4">
    <source>
        <dbReference type="ARBA" id="ARBA00022989"/>
    </source>
</evidence>
<dbReference type="RefSeq" id="WP_301219871.1">
    <property type="nucleotide sequence ID" value="NZ_JAROCB010000004.1"/>
</dbReference>
<evidence type="ECO:0000256" key="1">
    <source>
        <dbReference type="ARBA" id="ARBA00004141"/>
    </source>
</evidence>
<evidence type="ECO:0000256" key="7">
    <source>
        <dbReference type="ARBA" id="ARBA00023303"/>
    </source>
</evidence>
<evidence type="ECO:0000256" key="8">
    <source>
        <dbReference type="SAM" id="MobiDB-lite"/>
    </source>
</evidence>
<evidence type="ECO:0000256" key="6">
    <source>
        <dbReference type="ARBA" id="ARBA00023136"/>
    </source>
</evidence>
<name>A0ABT8J1Q8_9MICO</name>
<feature type="transmembrane region" description="Helical" evidence="9">
    <location>
        <begin position="119"/>
        <end position="137"/>
    </location>
</feature>
<evidence type="ECO:0000256" key="5">
    <source>
        <dbReference type="ARBA" id="ARBA00023065"/>
    </source>
</evidence>
<dbReference type="Gene3D" id="1.10.287.70">
    <property type="match status" value="1"/>
</dbReference>
<keyword evidence="6 9" id="KW-0472">Membrane</keyword>
<dbReference type="EMBL" id="JAROCB010000004">
    <property type="protein sequence ID" value="MDN4598532.1"/>
    <property type="molecule type" value="Genomic_DNA"/>
</dbReference>
<dbReference type="GO" id="GO:0034220">
    <property type="term" value="P:monoatomic ion transmembrane transport"/>
    <property type="evidence" value="ECO:0007669"/>
    <property type="project" value="UniProtKB-KW"/>
</dbReference>
<dbReference type="SUPFAM" id="SSF81324">
    <property type="entry name" value="Voltage-gated potassium channels"/>
    <property type="match status" value="1"/>
</dbReference>
<comment type="subcellular location">
    <subcellularLocation>
        <location evidence="1">Membrane</location>
        <topology evidence="1">Multi-pass membrane protein</topology>
    </subcellularLocation>
</comment>
<feature type="transmembrane region" description="Helical" evidence="9">
    <location>
        <begin position="181"/>
        <end position="205"/>
    </location>
</feature>
<accession>A0ABT8J1Q8</accession>
<organism evidence="11 12">
    <name type="scientific">Leifsonia virtsii</name>
    <dbReference type="NCBI Taxonomy" id="3035915"/>
    <lineage>
        <taxon>Bacteria</taxon>
        <taxon>Bacillati</taxon>
        <taxon>Actinomycetota</taxon>
        <taxon>Actinomycetes</taxon>
        <taxon>Micrococcales</taxon>
        <taxon>Microbacteriaceae</taxon>
        <taxon>Leifsonia</taxon>
    </lineage>
</organism>
<comment type="caution">
    <text evidence="11">The sequence shown here is derived from an EMBL/GenBank/DDBJ whole genome shotgun (WGS) entry which is preliminary data.</text>
</comment>
<evidence type="ECO:0000256" key="2">
    <source>
        <dbReference type="ARBA" id="ARBA00022448"/>
    </source>
</evidence>
<evidence type="ECO:0000313" key="11">
    <source>
        <dbReference type="EMBL" id="MDN4598532.1"/>
    </source>
</evidence>
<feature type="transmembrane region" description="Helical" evidence="9">
    <location>
        <begin position="15"/>
        <end position="33"/>
    </location>
</feature>
<sequence>MGIANDAKRERWERATAWPTMAASFLFLIAYSWDTLDQRPTPDLHTVLVLVLLAVWAFFLVDYVVRLTLAEHKGDFLRHSIIDLLSVFVPLVRPFRLLTGLRRIPGLRGNTASHLRRRVVIVAGVTVLMFIYVIALAEFRVERYADGSNIRSFGDSLWWACVTMATVGYGDYYPVTVPGRLLAVVLMMGGIAIVGTASATIVSYLNERTQHLRRRDDPRDEGGRTHEGREDRG</sequence>
<keyword evidence="7 11" id="KW-0407">Ion channel</keyword>
<feature type="transmembrane region" description="Helical" evidence="9">
    <location>
        <begin position="81"/>
        <end position="99"/>
    </location>
</feature>
<keyword evidence="3 9" id="KW-0812">Transmembrane</keyword>
<reference evidence="11" key="1">
    <citation type="submission" date="2023-03" db="EMBL/GenBank/DDBJ databases">
        <title>MT1 and MT2 Draft Genomes of Novel Species.</title>
        <authorList>
            <person name="Venkateswaran K."/>
        </authorList>
    </citation>
    <scope>NUCLEOTIDE SEQUENCE</scope>
    <source>
        <strain evidence="11">F6_8S_P_1A</strain>
    </source>
</reference>
<keyword evidence="12" id="KW-1185">Reference proteome</keyword>
<protein>
    <submittedName>
        <fullName evidence="11">Potassium channel family protein</fullName>
    </submittedName>
</protein>
<dbReference type="PANTHER" id="PTHR11537:SF254">
    <property type="entry name" value="POTASSIUM VOLTAGE-GATED CHANNEL PROTEIN SHAB"/>
    <property type="match status" value="1"/>
</dbReference>
<keyword evidence="4 9" id="KW-1133">Transmembrane helix</keyword>
<proteinExistence type="predicted"/>
<evidence type="ECO:0000313" key="12">
    <source>
        <dbReference type="Proteomes" id="UP001174210"/>
    </source>
</evidence>
<dbReference type="PANTHER" id="PTHR11537">
    <property type="entry name" value="VOLTAGE-GATED POTASSIUM CHANNEL"/>
    <property type="match status" value="1"/>
</dbReference>
<evidence type="ECO:0000259" key="10">
    <source>
        <dbReference type="Pfam" id="PF07885"/>
    </source>
</evidence>
<dbReference type="Proteomes" id="UP001174210">
    <property type="component" value="Unassembled WGS sequence"/>
</dbReference>
<keyword evidence="2" id="KW-0813">Transport</keyword>
<feature type="region of interest" description="Disordered" evidence="8">
    <location>
        <begin position="212"/>
        <end position="233"/>
    </location>
</feature>
<dbReference type="Pfam" id="PF07885">
    <property type="entry name" value="Ion_trans_2"/>
    <property type="match status" value="1"/>
</dbReference>
<feature type="transmembrane region" description="Helical" evidence="9">
    <location>
        <begin position="45"/>
        <end position="69"/>
    </location>
</feature>
<dbReference type="Gene3D" id="1.20.120.350">
    <property type="entry name" value="Voltage-gated potassium channels. Chain C"/>
    <property type="match status" value="1"/>
</dbReference>
<dbReference type="Gene3D" id="1.20.5.110">
    <property type="match status" value="1"/>
</dbReference>
<evidence type="ECO:0000256" key="9">
    <source>
        <dbReference type="SAM" id="Phobius"/>
    </source>
</evidence>
<dbReference type="InterPro" id="IPR028325">
    <property type="entry name" value="VG_K_chnl"/>
</dbReference>
<gene>
    <name evidence="11" type="ORF">P5G59_15365</name>
</gene>